<accession>A0A0R2FB63</accession>
<feature type="binding site" evidence="4">
    <location>
        <position position="10"/>
    </location>
    <ligand>
        <name>Mg(2+)</name>
        <dbReference type="ChEBI" id="CHEBI:18420"/>
    </ligand>
</feature>
<dbReference type="NCBIfam" id="TIGR01990">
    <property type="entry name" value="bPGM"/>
    <property type="match status" value="1"/>
</dbReference>
<dbReference type="SUPFAM" id="SSF56784">
    <property type="entry name" value="HAD-like"/>
    <property type="match status" value="1"/>
</dbReference>
<evidence type="ECO:0000313" key="6">
    <source>
        <dbReference type="EMBL" id="KRN22004.1"/>
    </source>
</evidence>
<dbReference type="STRING" id="1423730.FC75_GL001961"/>
<dbReference type="InterPro" id="IPR051806">
    <property type="entry name" value="HAD-like_SPP"/>
</dbReference>
<feature type="site" description="Important for catalytic activity and assists the phosphoryl transfer reaction to Asp8 by balancing charge and orienting the reacting groups" evidence="5">
    <location>
        <position position="146"/>
    </location>
</feature>
<dbReference type="Gene3D" id="3.40.50.1000">
    <property type="entry name" value="HAD superfamily/HAD-like"/>
    <property type="match status" value="1"/>
</dbReference>
<keyword evidence="4" id="KW-0479">Metal-binding</keyword>
<dbReference type="CDD" id="cd02598">
    <property type="entry name" value="HAD_BPGM"/>
    <property type="match status" value="1"/>
</dbReference>
<dbReference type="EMBL" id="AYZJ01000037">
    <property type="protein sequence ID" value="KRN22004.1"/>
    <property type="molecule type" value="Genomic_DNA"/>
</dbReference>
<dbReference type="InterPro" id="IPR023214">
    <property type="entry name" value="HAD_sf"/>
</dbReference>
<protein>
    <submittedName>
        <fullName evidence="6">Beta-phosphoglucomutase</fullName>
    </submittedName>
</protein>
<dbReference type="Pfam" id="PF00702">
    <property type="entry name" value="Hydrolase"/>
    <property type="match status" value="1"/>
</dbReference>
<dbReference type="GO" id="GO:0005975">
    <property type="term" value="P:carbohydrate metabolic process"/>
    <property type="evidence" value="ECO:0007669"/>
    <property type="project" value="InterPro"/>
</dbReference>
<dbReference type="PATRIC" id="fig|1423730.4.peg.2040"/>
<feature type="binding site" evidence="4">
    <location>
        <position position="8"/>
    </location>
    <ligand>
        <name>Mg(2+)</name>
        <dbReference type="ChEBI" id="CHEBI:18420"/>
    </ligand>
</feature>
<sequence length="226" mass="24496">MLKGLLFDLDGVLTDSAKYHLQAWNQLAADLDITLPPEANQQLRGRSRLDSLNLVLSYGQQENRYTNEQKAAFAKTKNQMYLHLIQAMTPADILPGITALLAAAKAARLRMVIASASRNAPVILNRLGLAQQFDGIVDPATLHHGKPDPEIYERAQTLAGLATTEVAAFEDAAVGVAAIKAAGQFAVGIGDPAVLHQADYIVPSTADLKLEEIQRAYTAWLERKEA</sequence>
<dbReference type="SFLD" id="SFLDG01129">
    <property type="entry name" value="C1.5:_HAD__Beta-PGM__Phosphata"/>
    <property type="match status" value="1"/>
</dbReference>
<dbReference type="InterPro" id="IPR006439">
    <property type="entry name" value="HAD-SF_hydro_IA"/>
</dbReference>
<evidence type="ECO:0000256" key="3">
    <source>
        <dbReference type="PIRSR" id="PIRSR610972-2"/>
    </source>
</evidence>
<dbReference type="Gene3D" id="1.10.150.240">
    <property type="entry name" value="Putative phosphatase, domain 2"/>
    <property type="match status" value="1"/>
</dbReference>
<dbReference type="PANTHER" id="PTHR43481:SF4">
    <property type="entry name" value="GLYCEROL-1-PHOSPHATE PHOSPHOHYDROLASE 1-RELATED"/>
    <property type="match status" value="1"/>
</dbReference>
<dbReference type="GO" id="GO:0050308">
    <property type="term" value="F:sugar-phosphatase activity"/>
    <property type="evidence" value="ECO:0007669"/>
    <property type="project" value="TreeGrafter"/>
</dbReference>
<dbReference type="NCBIfam" id="TIGR02009">
    <property type="entry name" value="PGMB-YQAB-SF"/>
    <property type="match status" value="1"/>
</dbReference>
<feature type="binding site" evidence="3">
    <location>
        <position position="24"/>
    </location>
    <ligand>
        <name>substrate</name>
    </ligand>
</feature>
<name>A0A0R2FB63_9LACO</name>
<evidence type="ECO:0000256" key="1">
    <source>
        <dbReference type="ARBA" id="ARBA00006171"/>
    </source>
</evidence>
<reference evidence="6 7" key="1">
    <citation type="journal article" date="2015" name="Genome Announc.">
        <title>Expanding the biotechnology potential of lactobacilli through comparative genomics of 213 strains and associated genera.</title>
        <authorList>
            <person name="Sun Z."/>
            <person name="Harris H.M."/>
            <person name="McCann A."/>
            <person name="Guo C."/>
            <person name="Argimon S."/>
            <person name="Zhang W."/>
            <person name="Yang X."/>
            <person name="Jeffery I.B."/>
            <person name="Cooney J.C."/>
            <person name="Kagawa T.F."/>
            <person name="Liu W."/>
            <person name="Song Y."/>
            <person name="Salvetti E."/>
            <person name="Wrobel A."/>
            <person name="Rasinkangas P."/>
            <person name="Parkhill J."/>
            <person name="Rea M.C."/>
            <person name="O'Sullivan O."/>
            <person name="Ritari J."/>
            <person name="Douillard F.P."/>
            <person name="Paul Ross R."/>
            <person name="Yang R."/>
            <person name="Briner A.E."/>
            <person name="Felis G.E."/>
            <person name="de Vos W.M."/>
            <person name="Barrangou R."/>
            <person name="Klaenhammer T.R."/>
            <person name="Caufield P.W."/>
            <person name="Cui Y."/>
            <person name="Zhang H."/>
            <person name="O'Toole P.W."/>
        </authorList>
    </citation>
    <scope>NUCLEOTIDE SEQUENCE [LARGE SCALE GENOMIC DNA]</scope>
    <source>
        <strain evidence="6 7">DSM 22697</strain>
    </source>
</reference>
<comment type="cofactor">
    <cofactor evidence="4">
        <name>Mg(2+)</name>
        <dbReference type="ChEBI" id="CHEBI:18420"/>
    </cofactor>
    <text evidence="4">Binds 2 magnesium ions per subunit.</text>
</comment>
<feature type="binding site" evidence="3">
    <location>
        <begin position="43"/>
        <end position="48"/>
    </location>
    <ligand>
        <name>substrate</name>
    </ligand>
</feature>
<dbReference type="GO" id="GO:0008801">
    <property type="term" value="F:beta-phosphoglucomutase activity"/>
    <property type="evidence" value="ECO:0007669"/>
    <property type="project" value="InterPro"/>
</dbReference>
<dbReference type="NCBIfam" id="TIGR01509">
    <property type="entry name" value="HAD-SF-IA-v3"/>
    <property type="match status" value="1"/>
</dbReference>
<dbReference type="InterPro" id="IPR036412">
    <property type="entry name" value="HAD-like_sf"/>
</dbReference>
<evidence type="ECO:0000256" key="4">
    <source>
        <dbReference type="PIRSR" id="PIRSR610972-3"/>
    </source>
</evidence>
<evidence type="ECO:0000256" key="2">
    <source>
        <dbReference type="PIRSR" id="PIRSR610972-1"/>
    </source>
</evidence>
<evidence type="ECO:0000313" key="7">
    <source>
        <dbReference type="Proteomes" id="UP000050865"/>
    </source>
</evidence>
<proteinExistence type="inferred from homology"/>
<comment type="caution">
    <text evidence="6">The sequence shown here is derived from an EMBL/GenBank/DDBJ whole genome shotgun (WGS) entry which is preliminary data.</text>
</comment>
<feature type="binding site" evidence="3">
    <location>
        <begin position="8"/>
        <end position="10"/>
    </location>
    <ligand>
        <name>substrate</name>
    </ligand>
</feature>
<feature type="active site" description="Nucleophile" evidence="2">
    <location>
        <position position="8"/>
    </location>
</feature>
<dbReference type="Proteomes" id="UP000050865">
    <property type="component" value="Unassembled WGS sequence"/>
</dbReference>
<feature type="binding site" evidence="4">
    <location>
        <position position="171"/>
    </location>
    <ligand>
        <name>Mg(2+)</name>
        <dbReference type="ChEBI" id="CHEBI:18420"/>
    </ligand>
</feature>
<comment type="similarity">
    <text evidence="1">Belongs to the HAD-like hydrolase superfamily. CbbY/CbbZ/Gph/YieH family.</text>
</comment>
<dbReference type="PANTHER" id="PTHR43481">
    <property type="entry name" value="FRUCTOSE-1-PHOSPHATE PHOSPHATASE"/>
    <property type="match status" value="1"/>
</dbReference>
<dbReference type="RefSeq" id="WP_056989577.1">
    <property type="nucleotide sequence ID" value="NZ_AYZJ01000037.1"/>
</dbReference>
<dbReference type="SFLD" id="SFLDS00003">
    <property type="entry name" value="Haloacid_Dehalogenase"/>
    <property type="match status" value="1"/>
</dbReference>
<keyword evidence="4" id="KW-0460">Magnesium</keyword>
<feature type="binding site" evidence="4">
    <location>
        <position position="170"/>
    </location>
    <ligand>
        <name>Mg(2+)</name>
        <dbReference type="ChEBI" id="CHEBI:18420"/>
    </ligand>
</feature>
<dbReference type="InterPro" id="IPR023198">
    <property type="entry name" value="PGP-like_dom2"/>
</dbReference>
<dbReference type="AlphaFoldDB" id="A0A0R2FB63"/>
<dbReference type="GO" id="GO:0000287">
    <property type="term" value="F:magnesium ion binding"/>
    <property type="evidence" value="ECO:0007669"/>
    <property type="project" value="InterPro"/>
</dbReference>
<keyword evidence="7" id="KW-1185">Reference proteome</keyword>
<evidence type="ECO:0000256" key="5">
    <source>
        <dbReference type="PIRSR" id="PIRSR610972-4"/>
    </source>
</evidence>
<feature type="active site" description="Proton donor/acceptor" evidence="2">
    <location>
        <position position="10"/>
    </location>
</feature>
<feature type="binding site" evidence="3">
    <location>
        <begin position="115"/>
        <end position="119"/>
    </location>
    <ligand>
        <name>substrate</name>
    </ligand>
</feature>
<dbReference type="InterPro" id="IPR010972">
    <property type="entry name" value="Beta-PGM"/>
</dbReference>
<dbReference type="InterPro" id="IPR010976">
    <property type="entry name" value="B-phosphoglucomutase_hydrolase"/>
</dbReference>
<gene>
    <name evidence="6" type="ORF">FC75_GL001961</name>
</gene>
<feature type="binding site" evidence="3">
    <location>
        <position position="51"/>
    </location>
    <ligand>
        <name>substrate</name>
    </ligand>
</feature>
<feature type="site" description="Important for catalytic activity and assists the phosphoryl transfer reaction to Asp8 by balancing charge and orienting the reacting groups" evidence="5">
    <location>
        <position position="115"/>
    </location>
</feature>
<feature type="binding site" evidence="3">
    <location>
        <position position="77"/>
    </location>
    <ligand>
        <name>substrate</name>
    </ligand>
</feature>
<organism evidence="6 7">
    <name type="scientific">Lacticaseibacillus camelliae DSM 22697 = JCM 13995</name>
    <dbReference type="NCBI Taxonomy" id="1423730"/>
    <lineage>
        <taxon>Bacteria</taxon>
        <taxon>Bacillati</taxon>
        <taxon>Bacillota</taxon>
        <taxon>Bacilli</taxon>
        <taxon>Lactobacillales</taxon>
        <taxon>Lactobacillaceae</taxon>
        <taxon>Lacticaseibacillus</taxon>
    </lineage>
</organism>
<feature type="binding site" evidence="3">
    <location>
        <position position="146"/>
    </location>
    <ligand>
        <name>substrate</name>
    </ligand>
</feature>